<gene>
    <name evidence="11" type="ORF">FWILDA_LOCUS454</name>
</gene>
<dbReference type="SUPFAM" id="SSF103025">
    <property type="entry name" value="Folate-binding domain"/>
    <property type="match status" value="1"/>
</dbReference>
<dbReference type="GO" id="GO:0005829">
    <property type="term" value="C:cytosol"/>
    <property type="evidence" value="ECO:0007669"/>
    <property type="project" value="TreeGrafter"/>
</dbReference>
<keyword evidence="4 5" id="KW-0342">GTP-binding</keyword>
<feature type="compositionally biased region" description="Pro residues" evidence="7">
    <location>
        <begin position="478"/>
        <end position="495"/>
    </location>
</feature>
<dbReference type="CDD" id="cd14858">
    <property type="entry name" value="TrmE_N"/>
    <property type="match status" value="1"/>
</dbReference>
<feature type="domain" description="G" evidence="8">
    <location>
        <begin position="223"/>
        <end position="293"/>
    </location>
</feature>
<keyword evidence="6" id="KW-0175">Coiled coil</keyword>
<dbReference type="GO" id="GO:0002098">
    <property type="term" value="P:tRNA wobble uridine modification"/>
    <property type="evidence" value="ECO:0007669"/>
    <property type="project" value="TreeGrafter"/>
</dbReference>
<dbReference type="Proteomes" id="UP001153678">
    <property type="component" value="Unassembled WGS sequence"/>
</dbReference>
<name>A0A9W4WHJ7_9GLOM</name>
<dbReference type="InterPro" id="IPR018948">
    <property type="entry name" value="GTP-bd_TrmE_N"/>
</dbReference>
<dbReference type="InterPro" id="IPR031168">
    <property type="entry name" value="G_TrmE"/>
</dbReference>
<dbReference type="HAMAP" id="MF_00379">
    <property type="entry name" value="GTPase_MnmE"/>
    <property type="match status" value="1"/>
</dbReference>
<feature type="region of interest" description="Disordered" evidence="7">
    <location>
        <begin position="470"/>
        <end position="506"/>
    </location>
</feature>
<protein>
    <submittedName>
        <fullName evidence="11">12455_t:CDS:1</fullName>
    </submittedName>
</protein>
<dbReference type="CDD" id="cd04164">
    <property type="entry name" value="trmE"/>
    <property type="match status" value="1"/>
</dbReference>
<dbReference type="Pfam" id="PF01926">
    <property type="entry name" value="MMR_HSR1"/>
    <property type="match status" value="1"/>
</dbReference>
<organism evidence="11 12">
    <name type="scientific">Funneliformis geosporum</name>
    <dbReference type="NCBI Taxonomy" id="1117311"/>
    <lineage>
        <taxon>Eukaryota</taxon>
        <taxon>Fungi</taxon>
        <taxon>Fungi incertae sedis</taxon>
        <taxon>Mucoromycota</taxon>
        <taxon>Glomeromycotina</taxon>
        <taxon>Glomeromycetes</taxon>
        <taxon>Glomerales</taxon>
        <taxon>Glomeraceae</taxon>
        <taxon>Funneliformis</taxon>
    </lineage>
</organism>
<dbReference type="PANTHER" id="PTHR42714">
    <property type="entry name" value="TRNA MODIFICATION GTPASE GTPBP3"/>
    <property type="match status" value="1"/>
</dbReference>
<keyword evidence="2 5" id="KW-0819">tRNA processing</keyword>
<sequence length="664" mass="74291">MLSEKTIASLVTAPITQNIALIRISGSQTYSIISQIFDRPLPEYPHQKPQLIFGKIVNSQKEVVDEVLLLCFYKPHSFTGEDVVEISCHGNLFIVNQIIQLILEKGAELAQEGEFTKQAFFNNKLNLIQANAINDLIRAPSLEAAKLAQHNLSSETQKGLEIIENELLDIIANIKVNIDYPEYDGVEYLTGKATFSRLNKLLKILKMIKKDSKKVRLYQEGLKIAIVGKPNVGKSTLLNALLQEEKAIVSPIAGTTRDVVEARYNLNGIPLILLDTAGIHQTSDLVEKIGVKKKKTCRISAKKQQLSELEAKIKQIFAENINRELKKETGLDVVCGDLEISYKLVKELSAHAKAAALFFNESSERDKIEEVENLLNIYCKANESSTLGQKKGIEIDPNFAGKIPFTDVAMTAPSGESTLAKFTNFSISPSTNPLLYNIRDKVFNFTVITIYFNQGEETLVLEVDQEVQEAFSQKGFPPDTPPNGPDIPDRTPPPNQNISQVRDQAKSEIRTELNTAPKTENSELGQNADWESKLNGLDKENEINNFKNNLITKIKNIRTRKESDNDPIKKVIDNLTDRNQKAKAEQLWRKLIVAEGLVRQGKFDQRIYDELSAEKNNSNSAIYKILNGGGGKRVEKVLQSLKSILDQNNNPTQLNHKNDNSLSK</sequence>
<feature type="coiled-coil region" evidence="6">
    <location>
        <begin position="292"/>
        <end position="319"/>
    </location>
</feature>
<dbReference type="Gene3D" id="3.40.50.300">
    <property type="entry name" value="P-loop containing nucleotide triphosphate hydrolases"/>
    <property type="match status" value="1"/>
</dbReference>
<dbReference type="InterPro" id="IPR027368">
    <property type="entry name" value="MnmE_dom2"/>
</dbReference>
<dbReference type="InterPro" id="IPR027417">
    <property type="entry name" value="P-loop_NTPase"/>
</dbReference>
<dbReference type="InterPro" id="IPR006073">
    <property type="entry name" value="GTP-bd"/>
</dbReference>
<evidence type="ECO:0000259" key="9">
    <source>
        <dbReference type="Pfam" id="PF10396"/>
    </source>
</evidence>
<dbReference type="InterPro" id="IPR025867">
    <property type="entry name" value="MnmE_helical"/>
</dbReference>
<dbReference type="Pfam" id="PF10396">
    <property type="entry name" value="TrmE_N"/>
    <property type="match status" value="1"/>
</dbReference>
<proteinExistence type="inferred from homology"/>
<dbReference type="NCBIfam" id="TIGR00450">
    <property type="entry name" value="mnmE_trmE_thdF"/>
    <property type="match status" value="1"/>
</dbReference>
<feature type="domain" description="MnmE helical" evidence="10">
    <location>
        <begin position="127"/>
        <end position="320"/>
    </location>
</feature>
<evidence type="ECO:0000256" key="5">
    <source>
        <dbReference type="RuleBase" id="RU003313"/>
    </source>
</evidence>
<comment type="caution">
    <text evidence="11">The sequence shown here is derived from an EMBL/GenBank/DDBJ whole genome shotgun (WGS) entry which is preliminary data.</text>
</comment>
<dbReference type="GO" id="GO:0005525">
    <property type="term" value="F:GTP binding"/>
    <property type="evidence" value="ECO:0007669"/>
    <property type="project" value="UniProtKB-KW"/>
</dbReference>
<dbReference type="InterPro" id="IPR027266">
    <property type="entry name" value="TrmE/GcvT-like"/>
</dbReference>
<dbReference type="GO" id="GO:0030488">
    <property type="term" value="P:tRNA methylation"/>
    <property type="evidence" value="ECO:0007669"/>
    <property type="project" value="TreeGrafter"/>
</dbReference>
<dbReference type="EMBL" id="CAMKVN010000029">
    <property type="protein sequence ID" value="CAI2162231.1"/>
    <property type="molecule type" value="Genomic_DNA"/>
</dbReference>
<evidence type="ECO:0000313" key="11">
    <source>
        <dbReference type="EMBL" id="CAI2162231.1"/>
    </source>
</evidence>
<feature type="domain" description="GTP-binding protein TrmE N-terminal" evidence="9">
    <location>
        <begin position="6"/>
        <end position="124"/>
    </location>
</feature>
<reference evidence="11" key="1">
    <citation type="submission" date="2022-08" db="EMBL/GenBank/DDBJ databases">
        <authorList>
            <person name="Kallberg Y."/>
            <person name="Tangrot J."/>
            <person name="Rosling A."/>
        </authorList>
    </citation>
    <scope>NUCLEOTIDE SEQUENCE</scope>
    <source>
        <strain evidence="11">Wild A</strain>
    </source>
</reference>
<dbReference type="InterPro" id="IPR004520">
    <property type="entry name" value="GTPase_MnmE"/>
</dbReference>
<dbReference type="SUPFAM" id="SSF52540">
    <property type="entry name" value="P-loop containing nucleoside triphosphate hydrolases"/>
    <property type="match status" value="1"/>
</dbReference>
<evidence type="ECO:0000256" key="4">
    <source>
        <dbReference type="ARBA" id="ARBA00023134"/>
    </source>
</evidence>
<dbReference type="Pfam" id="PF12631">
    <property type="entry name" value="MnmE_helical"/>
    <property type="match status" value="1"/>
</dbReference>
<comment type="similarity">
    <text evidence="1 5">Belongs to the TRAFAC class TrmE-Era-EngA-EngB-Septin-like GTPase superfamily. TrmE GTPase family.</text>
</comment>
<evidence type="ECO:0000256" key="1">
    <source>
        <dbReference type="ARBA" id="ARBA00011043"/>
    </source>
</evidence>
<dbReference type="InterPro" id="IPR005225">
    <property type="entry name" value="Small_GTP-bd"/>
</dbReference>
<dbReference type="PANTHER" id="PTHR42714:SF2">
    <property type="entry name" value="TRNA MODIFICATION GTPASE GTPBP3, MITOCHONDRIAL"/>
    <property type="match status" value="1"/>
</dbReference>
<evidence type="ECO:0000256" key="2">
    <source>
        <dbReference type="ARBA" id="ARBA00022694"/>
    </source>
</evidence>
<dbReference type="OrthoDB" id="188276at2759"/>
<evidence type="ECO:0000313" key="12">
    <source>
        <dbReference type="Proteomes" id="UP001153678"/>
    </source>
</evidence>
<evidence type="ECO:0000256" key="3">
    <source>
        <dbReference type="ARBA" id="ARBA00022741"/>
    </source>
</evidence>
<accession>A0A9W4WHJ7</accession>
<keyword evidence="3 5" id="KW-0547">Nucleotide-binding</keyword>
<dbReference type="Gene3D" id="1.20.120.430">
    <property type="entry name" value="tRNA modification GTPase MnmE domain 2"/>
    <property type="match status" value="1"/>
</dbReference>
<dbReference type="AlphaFoldDB" id="A0A9W4WHJ7"/>
<evidence type="ECO:0000256" key="7">
    <source>
        <dbReference type="SAM" id="MobiDB-lite"/>
    </source>
</evidence>
<evidence type="ECO:0000256" key="6">
    <source>
        <dbReference type="SAM" id="Coils"/>
    </source>
</evidence>
<dbReference type="GO" id="GO:0003924">
    <property type="term" value="F:GTPase activity"/>
    <property type="evidence" value="ECO:0007669"/>
    <property type="project" value="InterPro"/>
</dbReference>
<dbReference type="Gene3D" id="3.30.1360.120">
    <property type="entry name" value="Probable tRNA modification gtpase trme, domain 1"/>
    <property type="match status" value="1"/>
</dbReference>
<evidence type="ECO:0000259" key="10">
    <source>
        <dbReference type="Pfam" id="PF12631"/>
    </source>
</evidence>
<keyword evidence="12" id="KW-1185">Reference proteome</keyword>
<dbReference type="NCBIfam" id="TIGR00231">
    <property type="entry name" value="small_GTP"/>
    <property type="match status" value="1"/>
</dbReference>
<evidence type="ECO:0000259" key="8">
    <source>
        <dbReference type="Pfam" id="PF01926"/>
    </source>
</evidence>